<sequence length="184" mass="21078">MEQLHTERLQISLMTLNDGDLLFELDQDPAVMQYINGGKVTSAQEIEDIYIPRLAKYINPERGWGLWKVSLKEHPSSFLGWILIRPMHFFTLSPSYSDLEIGWRFKQSTWGRGIATESAKAVMEHLLATQQNIKYFSAIADEENLASINIMKKLGMKYIEKLSHPDVEGDVDVVLYSKDTKKAN</sequence>
<evidence type="ECO:0000313" key="3">
    <source>
        <dbReference type="Proteomes" id="UP000191820"/>
    </source>
</evidence>
<dbReference type="InterPro" id="IPR016181">
    <property type="entry name" value="Acyl_CoA_acyltransferase"/>
</dbReference>
<dbReference type="InterPro" id="IPR051531">
    <property type="entry name" value="N-acetyltransferase"/>
</dbReference>
<dbReference type="EMBL" id="CP020472">
    <property type="protein sequence ID" value="ARD22328.1"/>
    <property type="molecule type" value="Genomic_DNA"/>
</dbReference>
<gene>
    <name evidence="2" type="ORF">SJ2017_2030</name>
</gene>
<organism evidence="2 3">
    <name type="scientific">Shewanella japonica</name>
    <dbReference type="NCBI Taxonomy" id="93973"/>
    <lineage>
        <taxon>Bacteria</taxon>
        <taxon>Pseudomonadati</taxon>
        <taxon>Pseudomonadota</taxon>
        <taxon>Gammaproteobacteria</taxon>
        <taxon>Alteromonadales</taxon>
        <taxon>Shewanellaceae</taxon>
        <taxon>Shewanella</taxon>
    </lineage>
</organism>
<dbReference type="PANTHER" id="PTHR43792">
    <property type="entry name" value="GNAT FAMILY, PUTATIVE (AFU_ORTHOLOGUE AFUA_3G00765)-RELATED-RELATED"/>
    <property type="match status" value="1"/>
</dbReference>
<dbReference type="Pfam" id="PF13302">
    <property type="entry name" value="Acetyltransf_3"/>
    <property type="match status" value="1"/>
</dbReference>
<dbReference type="PANTHER" id="PTHR43792:SF1">
    <property type="entry name" value="N-ACETYLTRANSFERASE DOMAIN-CONTAINING PROTEIN"/>
    <property type="match status" value="1"/>
</dbReference>
<dbReference type="RefSeq" id="WP_080915703.1">
    <property type="nucleotide sequence ID" value="NZ_CP020472.1"/>
</dbReference>
<reference evidence="2 3" key="1">
    <citation type="submission" date="2017-03" db="EMBL/GenBank/DDBJ databases">
        <title>Genome sequencing of Shewanella japonica KCTC 22435.</title>
        <authorList>
            <person name="Kim K.M."/>
        </authorList>
    </citation>
    <scope>NUCLEOTIDE SEQUENCE [LARGE SCALE GENOMIC DNA]</scope>
    <source>
        <strain evidence="2 3">KCTC 22435</strain>
    </source>
</reference>
<evidence type="ECO:0000259" key="1">
    <source>
        <dbReference type="PROSITE" id="PS51186"/>
    </source>
</evidence>
<name>A0ABM6JJB4_9GAMM</name>
<accession>A0ABM6JJB4</accession>
<dbReference type="Proteomes" id="UP000191820">
    <property type="component" value="Chromosome"/>
</dbReference>
<keyword evidence="3" id="KW-1185">Reference proteome</keyword>
<protein>
    <submittedName>
        <fullName evidence="2">N-acetyltransferase</fullName>
    </submittedName>
</protein>
<proteinExistence type="predicted"/>
<evidence type="ECO:0000313" key="2">
    <source>
        <dbReference type="EMBL" id="ARD22328.1"/>
    </source>
</evidence>
<dbReference type="SUPFAM" id="SSF55729">
    <property type="entry name" value="Acyl-CoA N-acyltransferases (Nat)"/>
    <property type="match status" value="1"/>
</dbReference>
<dbReference type="InterPro" id="IPR000182">
    <property type="entry name" value="GNAT_dom"/>
</dbReference>
<feature type="domain" description="N-acetyltransferase" evidence="1">
    <location>
        <begin position="9"/>
        <end position="181"/>
    </location>
</feature>
<dbReference type="PROSITE" id="PS51186">
    <property type="entry name" value="GNAT"/>
    <property type="match status" value="1"/>
</dbReference>
<dbReference type="Gene3D" id="3.40.630.30">
    <property type="match status" value="1"/>
</dbReference>